<keyword evidence="1" id="KW-0732">Signal</keyword>
<dbReference type="PROSITE" id="PS51257">
    <property type="entry name" value="PROKAR_LIPOPROTEIN"/>
    <property type="match status" value="1"/>
</dbReference>
<dbReference type="EMBL" id="QVTE01000016">
    <property type="protein sequence ID" value="RFU70277.1"/>
    <property type="molecule type" value="Genomic_DNA"/>
</dbReference>
<dbReference type="OrthoDB" id="2974366at2"/>
<evidence type="ECO:0000313" key="2">
    <source>
        <dbReference type="EMBL" id="RFU70277.1"/>
    </source>
</evidence>
<accession>A0A372LQS9</accession>
<evidence type="ECO:0000313" key="3">
    <source>
        <dbReference type="Proteomes" id="UP000264541"/>
    </source>
</evidence>
<dbReference type="RefSeq" id="WP_117325861.1">
    <property type="nucleotide sequence ID" value="NZ_QVTE01000016.1"/>
</dbReference>
<dbReference type="Proteomes" id="UP000264541">
    <property type="component" value="Unassembled WGS sequence"/>
</dbReference>
<sequence length="218" mass="23662">MNLKKGIVSVVSAVTLLSCVSPSASFASTRTNAPTVQVSKEQVANMKEVFDVVKELDRSNLNMDNLSKNKQKDINKLSSEAKKFYYIYAEASKNGKLDAVQTMSVLHTYYNAINNIPTNQAKSNVVMAASIRVKTYKLTNQQVKDIGKLIGVHGAGWGLAVAIAKKFGKSPTLATALIIAVPALGWAVLNACNRYSKGVILKDIRIGATHNWSCSARR</sequence>
<comment type="caution">
    <text evidence="2">The sequence shown here is derived from an EMBL/GenBank/DDBJ whole genome shotgun (WGS) entry which is preliminary data.</text>
</comment>
<feature type="chain" id="PRO_5016878036" evidence="1">
    <location>
        <begin position="28"/>
        <end position="218"/>
    </location>
</feature>
<protein>
    <submittedName>
        <fullName evidence="2">Uncharacterized protein</fullName>
    </submittedName>
</protein>
<evidence type="ECO:0000256" key="1">
    <source>
        <dbReference type="SAM" id="SignalP"/>
    </source>
</evidence>
<feature type="signal peptide" evidence="1">
    <location>
        <begin position="1"/>
        <end position="27"/>
    </location>
</feature>
<gene>
    <name evidence="2" type="ORF">D0469_06665</name>
</gene>
<dbReference type="AlphaFoldDB" id="A0A372LQS9"/>
<proteinExistence type="predicted"/>
<organism evidence="2 3">
    <name type="scientific">Peribacillus saganii</name>
    <dbReference type="NCBI Taxonomy" id="2303992"/>
    <lineage>
        <taxon>Bacteria</taxon>
        <taxon>Bacillati</taxon>
        <taxon>Bacillota</taxon>
        <taxon>Bacilli</taxon>
        <taxon>Bacillales</taxon>
        <taxon>Bacillaceae</taxon>
        <taxon>Peribacillus</taxon>
    </lineage>
</organism>
<reference evidence="2 3" key="1">
    <citation type="submission" date="2018-08" db="EMBL/GenBank/DDBJ databases">
        <title>Bacillus chawlae sp. nov., Bacillus glennii sp. nov., and Bacillus saganii sp. nov. Isolated from the Vehicle Assembly Building at Kennedy Space Center where the Viking Spacecraft were Assembled.</title>
        <authorList>
            <person name="Seuylemezian A."/>
            <person name="Vaishampayan P."/>
        </authorList>
    </citation>
    <scope>NUCLEOTIDE SEQUENCE [LARGE SCALE GENOMIC DNA]</scope>
    <source>
        <strain evidence="2 3">V47-23a</strain>
    </source>
</reference>
<keyword evidence="3" id="KW-1185">Reference proteome</keyword>
<name>A0A372LQS9_9BACI</name>